<protein>
    <recommendedName>
        <fullName evidence="2 12">cGMP-dependent protein kinase</fullName>
        <ecNumber evidence="2 12">2.7.11.12</ecNumber>
    </recommendedName>
</protein>
<keyword evidence="9 12" id="KW-0142">cGMP-binding</keyword>
<dbReference type="SMART" id="SM00100">
    <property type="entry name" value="cNMP"/>
    <property type="match status" value="2"/>
</dbReference>
<keyword evidence="21" id="KW-1185">Reference proteome</keyword>
<comment type="similarity">
    <text evidence="1 12">Belongs to the protein kinase superfamily. AGC Ser/Thr protein kinase family. cGMP subfamily.</text>
</comment>
<dbReference type="PROSITE" id="PS51285">
    <property type="entry name" value="AGC_KINASE_CTER"/>
    <property type="match status" value="1"/>
</dbReference>
<dbReference type="OrthoDB" id="63267at2759"/>
<dbReference type="InParanoid" id="E4XRB5"/>
<dbReference type="PIRSF" id="PIRSF000559">
    <property type="entry name" value="cGMP-dep_kinase"/>
    <property type="match status" value="1"/>
</dbReference>
<feature type="binding site" evidence="14 15">
    <location>
        <position position="444"/>
    </location>
    <ligand>
        <name>ATP</name>
        <dbReference type="ChEBI" id="CHEBI:30616"/>
    </ligand>
</feature>
<dbReference type="PROSITE" id="PS50042">
    <property type="entry name" value="CNMP_BINDING_3"/>
    <property type="match status" value="2"/>
</dbReference>
<dbReference type="GO" id="GO:0106310">
    <property type="term" value="F:protein serine kinase activity"/>
    <property type="evidence" value="ECO:0007669"/>
    <property type="project" value="RHEA"/>
</dbReference>
<dbReference type="PROSITE" id="PS00889">
    <property type="entry name" value="CNMP_BINDING_2"/>
    <property type="match status" value="2"/>
</dbReference>
<dbReference type="Proteomes" id="UP000001307">
    <property type="component" value="Unassembled WGS sequence"/>
</dbReference>
<evidence type="ECO:0000256" key="15">
    <source>
        <dbReference type="PROSITE-ProRule" id="PRU10141"/>
    </source>
</evidence>
<dbReference type="InterPro" id="IPR014710">
    <property type="entry name" value="RmlC-like_jellyroll"/>
</dbReference>
<dbReference type="InterPro" id="IPR018488">
    <property type="entry name" value="cNMP-bd_CS"/>
</dbReference>
<dbReference type="SMART" id="SM00133">
    <property type="entry name" value="S_TK_X"/>
    <property type="match status" value="1"/>
</dbReference>
<dbReference type="InterPro" id="IPR000595">
    <property type="entry name" value="cNMP-bd_dom"/>
</dbReference>
<dbReference type="InterPro" id="IPR011009">
    <property type="entry name" value="Kinase-like_dom_sf"/>
</dbReference>
<keyword evidence="5 12" id="KW-0808">Transferase</keyword>
<dbReference type="InterPro" id="IPR008271">
    <property type="entry name" value="Ser/Thr_kinase_AS"/>
</dbReference>
<evidence type="ECO:0000256" key="16">
    <source>
        <dbReference type="SAM" id="Coils"/>
    </source>
</evidence>
<feature type="domain" description="Cyclic nucleotide-binding" evidence="18">
    <location>
        <begin position="157"/>
        <end position="271"/>
    </location>
</feature>
<dbReference type="Pfam" id="PF00027">
    <property type="entry name" value="cNMP_binding"/>
    <property type="match status" value="2"/>
</dbReference>
<gene>
    <name evidence="20" type="ORF">GSOID_T00001693001</name>
</gene>
<evidence type="ECO:0000259" key="18">
    <source>
        <dbReference type="PROSITE" id="PS50042"/>
    </source>
</evidence>
<dbReference type="InterPro" id="IPR000719">
    <property type="entry name" value="Prot_kinase_dom"/>
</dbReference>
<dbReference type="FunCoup" id="E4XRB5">
    <property type="interactions" value="64"/>
</dbReference>
<dbReference type="EMBL" id="FN653116">
    <property type="protein sequence ID" value="CBY12331.1"/>
    <property type="molecule type" value="Genomic_DNA"/>
</dbReference>
<evidence type="ECO:0000256" key="11">
    <source>
        <dbReference type="ARBA" id="ARBA00047462"/>
    </source>
</evidence>
<dbReference type="GO" id="GO:0004692">
    <property type="term" value="F:cGMP-dependent protein kinase activity"/>
    <property type="evidence" value="ECO:0007669"/>
    <property type="project" value="UniProtKB-EC"/>
</dbReference>
<dbReference type="PROSITE" id="PS00888">
    <property type="entry name" value="CNMP_BINDING_1"/>
    <property type="match status" value="1"/>
</dbReference>
<keyword evidence="8 12" id="KW-0067">ATP-binding</keyword>
<evidence type="ECO:0000256" key="4">
    <source>
        <dbReference type="ARBA" id="ARBA00022535"/>
    </source>
</evidence>
<evidence type="ECO:0000256" key="5">
    <source>
        <dbReference type="ARBA" id="ARBA00022679"/>
    </source>
</evidence>
<evidence type="ECO:0000256" key="1">
    <source>
        <dbReference type="ARBA" id="ARBA00006352"/>
    </source>
</evidence>
<dbReference type="EC" id="2.7.11.12" evidence="2 12"/>
<dbReference type="InterPro" id="IPR017441">
    <property type="entry name" value="Protein_kinase_ATP_BS"/>
</dbReference>
<feature type="domain" description="Protein kinase" evidence="17">
    <location>
        <begin position="414"/>
        <end position="673"/>
    </location>
</feature>
<evidence type="ECO:0000313" key="20">
    <source>
        <dbReference type="EMBL" id="CBY12331.1"/>
    </source>
</evidence>
<reference evidence="20" key="1">
    <citation type="journal article" date="2010" name="Science">
        <title>Plasticity of animal genome architecture unmasked by rapid evolution of a pelagic tunicate.</title>
        <authorList>
            <person name="Denoeud F."/>
            <person name="Henriet S."/>
            <person name="Mungpakdee S."/>
            <person name="Aury J.M."/>
            <person name="Da Silva C."/>
            <person name="Brinkmann H."/>
            <person name="Mikhaleva J."/>
            <person name="Olsen L.C."/>
            <person name="Jubin C."/>
            <person name="Canestro C."/>
            <person name="Bouquet J.M."/>
            <person name="Danks G."/>
            <person name="Poulain J."/>
            <person name="Campsteijn C."/>
            <person name="Adamski M."/>
            <person name="Cross I."/>
            <person name="Yadetie F."/>
            <person name="Muffato M."/>
            <person name="Louis A."/>
            <person name="Butcher S."/>
            <person name="Tsagkogeorga G."/>
            <person name="Konrad A."/>
            <person name="Singh S."/>
            <person name="Jensen M.F."/>
            <person name="Cong E.H."/>
            <person name="Eikeseth-Otteraa H."/>
            <person name="Noel B."/>
            <person name="Anthouard V."/>
            <person name="Porcel B.M."/>
            <person name="Kachouri-Lafond R."/>
            <person name="Nishino A."/>
            <person name="Ugolini M."/>
            <person name="Chourrout P."/>
            <person name="Nishida H."/>
            <person name="Aasland R."/>
            <person name="Huzurbazar S."/>
            <person name="Westhof E."/>
            <person name="Delsuc F."/>
            <person name="Lehrach H."/>
            <person name="Reinhardt R."/>
            <person name="Weissenbach J."/>
            <person name="Roy S.W."/>
            <person name="Artiguenave F."/>
            <person name="Postlethwait J.H."/>
            <person name="Manak J.R."/>
            <person name="Thompson E.M."/>
            <person name="Jaillon O."/>
            <person name="Du Pasquier L."/>
            <person name="Boudinot P."/>
            <person name="Liberles D.A."/>
            <person name="Volff J.N."/>
            <person name="Philippe H."/>
            <person name="Lenhard B."/>
            <person name="Roest Crollius H."/>
            <person name="Wincker P."/>
            <person name="Chourrout D."/>
        </authorList>
    </citation>
    <scope>NUCLEOTIDE SEQUENCE [LARGE SCALE GENOMIC DNA]</scope>
</reference>
<proteinExistence type="inferred from homology"/>
<evidence type="ECO:0000256" key="7">
    <source>
        <dbReference type="ARBA" id="ARBA00022777"/>
    </source>
</evidence>
<dbReference type="PRINTS" id="PR00103">
    <property type="entry name" value="CAMPKINASE"/>
</dbReference>
<evidence type="ECO:0000256" key="12">
    <source>
        <dbReference type="PIRNR" id="PIRNR000559"/>
    </source>
</evidence>
<dbReference type="GO" id="GO:0030553">
    <property type="term" value="F:cGMP binding"/>
    <property type="evidence" value="ECO:0007669"/>
    <property type="project" value="UniProtKB-KW"/>
</dbReference>
<evidence type="ECO:0000256" key="8">
    <source>
        <dbReference type="ARBA" id="ARBA00022840"/>
    </source>
</evidence>
<dbReference type="PROSITE" id="PS50011">
    <property type="entry name" value="PROTEIN_KINASE_DOM"/>
    <property type="match status" value="1"/>
</dbReference>
<evidence type="ECO:0000256" key="6">
    <source>
        <dbReference type="ARBA" id="ARBA00022741"/>
    </source>
</evidence>
<dbReference type="CDD" id="cd00038">
    <property type="entry name" value="CAP_ED"/>
    <property type="match status" value="2"/>
</dbReference>
<evidence type="ECO:0000259" key="17">
    <source>
        <dbReference type="PROSITE" id="PS50011"/>
    </source>
</evidence>
<name>E4XRB5_OIKDI</name>
<evidence type="ECO:0000256" key="10">
    <source>
        <dbReference type="ARBA" id="ARBA00047298"/>
    </source>
</evidence>
<dbReference type="CDD" id="cd05572">
    <property type="entry name" value="STKc_cGK"/>
    <property type="match status" value="1"/>
</dbReference>
<keyword evidence="16" id="KW-0175">Coiled coil</keyword>
<dbReference type="InterPro" id="IPR000961">
    <property type="entry name" value="AGC-kinase_C"/>
</dbReference>
<dbReference type="AlphaFoldDB" id="E4XRB5"/>
<feature type="domain" description="Cyclic nucleotide-binding" evidence="18">
    <location>
        <begin position="274"/>
        <end position="394"/>
    </location>
</feature>
<feature type="active site" description="Proton acceptor" evidence="13">
    <location>
        <position position="538"/>
    </location>
</feature>
<keyword evidence="4 12" id="KW-0140">cGMP</keyword>
<dbReference type="FunFam" id="1.10.510.10:FF:000210">
    <property type="entry name" value="Non-specific serine/threonine protein kinase"/>
    <property type="match status" value="1"/>
</dbReference>
<keyword evidence="7 12" id="KW-0418">Kinase</keyword>
<dbReference type="InterPro" id="IPR002374">
    <property type="entry name" value="cGMP_dep_kinase"/>
</dbReference>
<dbReference type="SMART" id="SM00220">
    <property type="entry name" value="S_TKc"/>
    <property type="match status" value="1"/>
</dbReference>
<comment type="catalytic activity">
    <reaction evidence="11">
        <text>L-seryl-[protein] + ATP = O-phospho-L-seryl-[protein] + ADP + H(+)</text>
        <dbReference type="Rhea" id="RHEA:17989"/>
        <dbReference type="Rhea" id="RHEA-COMP:9863"/>
        <dbReference type="Rhea" id="RHEA-COMP:11604"/>
        <dbReference type="ChEBI" id="CHEBI:15378"/>
        <dbReference type="ChEBI" id="CHEBI:29999"/>
        <dbReference type="ChEBI" id="CHEBI:30616"/>
        <dbReference type="ChEBI" id="CHEBI:83421"/>
        <dbReference type="ChEBI" id="CHEBI:456216"/>
        <dbReference type="EC" id="2.7.11.12"/>
    </reaction>
</comment>
<dbReference type="PROSITE" id="PS00108">
    <property type="entry name" value="PROTEIN_KINASE_ST"/>
    <property type="match status" value="1"/>
</dbReference>
<dbReference type="InterPro" id="IPR018490">
    <property type="entry name" value="cNMP-bd_dom_sf"/>
</dbReference>
<evidence type="ECO:0000256" key="14">
    <source>
        <dbReference type="PIRSR" id="PIRSR000559-2"/>
    </source>
</evidence>
<keyword evidence="3 12" id="KW-0723">Serine/threonine-protein kinase</keyword>
<evidence type="ECO:0000256" key="3">
    <source>
        <dbReference type="ARBA" id="ARBA00022527"/>
    </source>
</evidence>
<dbReference type="Gene3D" id="2.60.120.10">
    <property type="entry name" value="Jelly Rolls"/>
    <property type="match status" value="2"/>
</dbReference>
<dbReference type="Pfam" id="PF00069">
    <property type="entry name" value="Pkinase"/>
    <property type="match status" value="1"/>
</dbReference>
<keyword evidence="6 12" id="KW-0547">Nucleotide-binding</keyword>
<evidence type="ECO:0000256" key="13">
    <source>
        <dbReference type="PIRSR" id="PIRSR000559-1"/>
    </source>
</evidence>
<feature type="coiled-coil region" evidence="16">
    <location>
        <begin position="11"/>
        <end position="113"/>
    </location>
</feature>
<evidence type="ECO:0000256" key="9">
    <source>
        <dbReference type="ARBA" id="ARBA00022992"/>
    </source>
</evidence>
<feature type="domain" description="AGC-kinase C-terminal" evidence="19">
    <location>
        <begin position="674"/>
        <end position="725"/>
    </location>
</feature>
<dbReference type="InterPro" id="IPR035014">
    <property type="entry name" value="STKc_cGK"/>
</dbReference>
<organism evidence="20">
    <name type="scientific">Oikopleura dioica</name>
    <name type="common">Tunicate</name>
    <dbReference type="NCBI Taxonomy" id="34765"/>
    <lineage>
        <taxon>Eukaryota</taxon>
        <taxon>Metazoa</taxon>
        <taxon>Chordata</taxon>
        <taxon>Tunicata</taxon>
        <taxon>Appendicularia</taxon>
        <taxon>Copelata</taxon>
        <taxon>Oikopleuridae</taxon>
        <taxon>Oikopleura</taxon>
    </lineage>
</organism>
<dbReference type="Gene3D" id="1.10.510.10">
    <property type="entry name" value="Transferase(Phosphotransferase) domain 1"/>
    <property type="match status" value="1"/>
</dbReference>
<dbReference type="GO" id="GO:0005524">
    <property type="term" value="F:ATP binding"/>
    <property type="evidence" value="ECO:0007669"/>
    <property type="project" value="UniProtKB-UniRule"/>
</dbReference>
<evidence type="ECO:0000313" key="21">
    <source>
        <dbReference type="Proteomes" id="UP000001307"/>
    </source>
</evidence>
<feature type="binding site" evidence="14">
    <location>
        <begin position="420"/>
        <end position="428"/>
    </location>
    <ligand>
        <name>ATP</name>
        <dbReference type="ChEBI" id="CHEBI:30616"/>
    </ligand>
</feature>
<evidence type="ECO:0000259" key="19">
    <source>
        <dbReference type="PROSITE" id="PS51285"/>
    </source>
</evidence>
<dbReference type="Gene3D" id="3.30.200.20">
    <property type="entry name" value="Phosphorylase Kinase, domain 1"/>
    <property type="match status" value="1"/>
</dbReference>
<evidence type="ECO:0000256" key="2">
    <source>
        <dbReference type="ARBA" id="ARBA00012428"/>
    </source>
</evidence>
<comment type="catalytic activity">
    <reaction evidence="10 12">
        <text>L-threonyl-[protein] + ATP = O-phospho-L-threonyl-[protein] + ADP + H(+)</text>
        <dbReference type="Rhea" id="RHEA:46608"/>
        <dbReference type="Rhea" id="RHEA-COMP:11060"/>
        <dbReference type="Rhea" id="RHEA-COMP:11605"/>
        <dbReference type="ChEBI" id="CHEBI:15378"/>
        <dbReference type="ChEBI" id="CHEBI:30013"/>
        <dbReference type="ChEBI" id="CHEBI:30616"/>
        <dbReference type="ChEBI" id="CHEBI:61977"/>
        <dbReference type="ChEBI" id="CHEBI:456216"/>
        <dbReference type="EC" id="2.7.11.12"/>
    </reaction>
</comment>
<dbReference type="SUPFAM" id="SSF56112">
    <property type="entry name" value="Protein kinase-like (PK-like)"/>
    <property type="match status" value="1"/>
</dbReference>
<sequence length="725" mass="82189">MGLFGLGKKEKKQLEGEVQNRDETIKNLKEQLSNVESDLKRIKISSGMQDLAPNEQIEKYQQLLVDRDDQINQLKEQLNDASRELDDQLSSHAKKMEAVLADKDNQIKKLDTNDNLRKAVAAEALGGGKTSVYVFKYVEKTAEQRKLIKDALLKNSFMRGLSEDQLNMLIDAMSKIDYPATEKIIKENTTGDEMFIIEDGEVTISKDGTHITDIKSGLFGELAIMYNCQRTATITSKTDVTLWKLHRTAFQTVVKAAGEEKLEQKYQLLKSQKDLSGLKESNLRKIADCLEEERFDDKDPIIKQGEVGDNFYIIRTGSVRITVNTDGDEEKEVAVKGEGEFFGEKALLTSDTRSANVYAVGDVVCYTLDRSAFTNLIGSLDKIEEESKQDLSESSGPERVIPQEILNCKTVKDLDIVKPLGAGGFGVVKLVKVSGIKNKAFALKYIQKARVVEYGQESHVVDEKNILGLMKSPFILGLLRTFKDKKFVYILTDAYLGGDLWRTLCNKGPFKDSVARFYAGCVINAFDYMHSRDYCYRDLKPENLMVDEKGYVRLVDLGFAKKVLPGHKTWTFCGTPEYISPEIITNSGHNVSADLWCLGILIFELLCRKTPFFAKNDMDIYEKILQGIHAVSIPFRVSRKAESLIKQLCKRDPSERIGYQKDGFEDIRRHRWYAGFDWEALENEKMIAPHVPYISSFEDCSNFTPFKPEDEKNIPEENSGWDADF</sequence>
<dbReference type="PANTHER" id="PTHR24353">
    <property type="entry name" value="CYCLIC NUCLEOTIDE-DEPENDENT PROTEIN KINASE"/>
    <property type="match status" value="1"/>
</dbReference>
<dbReference type="PANTHER" id="PTHR24353:SF147">
    <property type="entry name" value="CGMP-DEPENDENT SERINE_THREONIN PROTEIN KINASE-RELATED"/>
    <property type="match status" value="1"/>
</dbReference>
<dbReference type="SUPFAM" id="SSF51206">
    <property type="entry name" value="cAMP-binding domain-like"/>
    <property type="match status" value="2"/>
</dbReference>
<dbReference type="PROSITE" id="PS00107">
    <property type="entry name" value="PROTEIN_KINASE_ATP"/>
    <property type="match status" value="1"/>
</dbReference>
<accession>E4XRB5</accession>